<feature type="signal peptide" evidence="1">
    <location>
        <begin position="1"/>
        <end position="17"/>
    </location>
</feature>
<dbReference type="AlphaFoldDB" id="M2UNR3"/>
<dbReference type="EMBL" id="KB445571">
    <property type="protein sequence ID" value="EMD95231.1"/>
    <property type="molecule type" value="Genomic_DNA"/>
</dbReference>
<gene>
    <name evidence="2" type="ORF">COCHEDRAFT_23116</name>
</gene>
<protein>
    <recommendedName>
        <fullName evidence="4">RanBP2-type domain-containing protein</fullName>
    </recommendedName>
</protein>
<evidence type="ECO:0000313" key="3">
    <source>
        <dbReference type="Proteomes" id="UP000016936"/>
    </source>
</evidence>
<dbReference type="OrthoDB" id="3691667at2759"/>
<evidence type="ECO:0000313" key="2">
    <source>
        <dbReference type="EMBL" id="EMD95231.1"/>
    </source>
</evidence>
<evidence type="ECO:0008006" key="4">
    <source>
        <dbReference type="Google" id="ProtNLM"/>
    </source>
</evidence>
<accession>M2UNR3</accession>
<reference evidence="2 3" key="1">
    <citation type="journal article" date="2012" name="PLoS Pathog.">
        <title>Diverse lifestyles and strategies of plant pathogenesis encoded in the genomes of eighteen Dothideomycetes fungi.</title>
        <authorList>
            <person name="Ohm R.A."/>
            <person name="Feau N."/>
            <person name="Henrissat B."/>
            <person name="Schoch C.L."/>
            <person name="Horwitz B.A."/>
            <person name="Barry K.W."/>
            <person name="Condon B.J."/>
            <person name="Copeland A.C."/>
            <person name="Dhillon B."/>
            <person name="Glaser F."/>
            <person name="Hesse C.N."/>
            <person name="Kosti I."/>
            <person name="LaButti K."/>
            <person name="Lindquist E.A."/>
            <person name="Lucas S."/>
            <person name="Salamov A.A."/>
            <person name="Bradshaw R.E."/>
            <person name="Ciuffetti L."/>
            <person name="Hamelin R.C."/>
            <person name="Kema G.H.J."/>
            <person name="Lawrence C."/>
            <person name="Scott J.A."/>
            <person name="Spatafora J.W."/>
            <person name="Turgeon B.G."/>
            <person name="de Wit P.J.G.M."/>
            <person name="Zhong S."/>
            <person name="Goodwin S.B."/>
            <person name="Grigoriev I.V."/>
        </authorList>
    </citation>
    <scope>NUCLEOTIDE SEQUENCE [LARGE SCALE GENOMIC DNA]</scope>
    <source>
        <strain evidence="3">C5 / ATCC 48332 / race O</strain>
    </source>
</reference>
<sequence length="455" mass="50670">MKLKSLLLATLLSLTSATPVIPVVRSLAPSKVVPRKGGMKLPYPTTFYDLPTGDPRSVPLPTGDLGSPPPPWRHEHGVGVYKDPNQIAPLWYPEGEEGWDGIVYPADAVGRKNEDPAPTEFKIEPRTEVATPAPVVVRIDTGFDDALSRVGTKLLSEGEMSACWNECRSSRHEACEQCDQKLRQGGLTPSNQPVRYDPWGWGPKRARDSVDTAAMTMAFEKLWKCAVNCMRTDAKPCTTCDALWEESNKIVSTRGFKEEMNFWVCVRDCSRDRLISCMDCEPAWRQQLAATKPNNVSVEQAAAYAEIWNCVVHCGEDKTQKMCTPCDELWRKWDAGLPPFEPEQAGLATVTARGDGQSPPQWFVDGLPLQGQMMLYPRVNASMPAKSSKSIEKRLLYVWDPATGVFQCGKECAKGKDYYISCLPCLYHKGIPIDESLAEVVKTRPEQRSDVQARQ</sequence>
<name>M2UNR3_COCH5</name>
<dbReference type="OMA" id="CTPCDEL"/>
<keyword evidence="1" id="KW-0732">Signal</keyword>
<dbReference type="Proteomes" id="UP000016936">
    <property type="component" value="Unassembled WGS sequence"/>
</dbReference>
<evidence type="ECO:0000256" key="1">
    <source>
        <dbReference type="SAM" id="SignalP"/>
    </source>
</evidence>
<feature type="chain" id="PRO_5004027486" description="RanBP2-type domain-containing protein" evidence="1">
    <location>
        <begin position="18"/>
        <end position="455"/>
    </location>
</feature>
<keyword evidence="3" id="KW-1185">Reference proteome</keyword>
<reference evidence="3" key="2">
    <citation type="journal article" date="2013" name="PLoS Genet.">
        <title>Comparative genome structure, secondary metabolite, and effector coding capacity across Cochliobolus pathogens.</title>
        <authorList>
            <person name="Condon B.J."/>
            <person name="Leng Y."/>
            <person name="Wu D."/>
            <person name="Bushley K.E."/>
            <person name="Ohm R.A."/>
            <person name="Otillar R."/>
            <person name="Martin J."/>
            <person name="Schackwitz W."/>
            <person name="Grimwood J."/>
            <person name="MohdZainudin N."/>
            <person name="Xue C."/>
            <person name="Wang R."/>
            <person name="Manning V.A."/>
            <person name="Dhillon B."/>
            <person name="Tu Z.J."/>
            <person name="Steffenson B.J."/>
            <person name="Salamov A."/>
            <person name="Sun H."/>
            <person name="Lowry S."/>
            <person name="LaButti K."/>
            <person name="Han J."/>
            <person name="Copeland A."/>
            <person name="Lindquist E."/>
            <person name="Barry K."/>
            <person name="Schmutz J."/>
            <person name="Baker S.E."/>
            <person name="Ciuffetti L.M."/>
            <person name="Grigoriev I.V."/>
            <person name="Zhong S."/>
            <person name="Turgeon B.G."/>
        </authorList>
    </citation>
    <scope>NUCLEOTIDE SEQUENCE [LARGE SCALE GENOMIC DNA]</scope>
    <source>
        <strain evidence="3">C5 / ATCC 48332 / race O</strain>
    </source>
</reference>
<dbReference type="HOGENOM" id="CLU_556677_0_0_1"/>
<organism evidence="2 3">
    <name type="scientific">Cochliobolus heterostrophus (strain C5 / ATCC 48332 / race O)</name>
    <name type="common">Southern corn leaf blight fungus</name>
    <name type="synonym">Bipolaris maydis</name>
    <dbReference type="NCBI Taxonomy" id="701091"/>
    <lineage>
        <taxon>Eukaryota</taxon>
        <taxon>Fungi</taxon>
        <taxon>Dikarya</taxon>
        <taxon>Ascomycota</taxon>
        <taxon>Pezizomycotina</taxon>
        <taxon>Dothideomycetes</taxon>
        <taxon>Pleosporomycetidae</taxon>
        <taxon>Pleosporales</taxon>
        <taxon>Pleosporineae</taxon>
        <taxon>Pleosporaceae</taxon>
        <taxon>Bipolaris</taxon>
    </lineage>
</organism>
<proteinExistence type="predicted"/>